<proteinExistence type="predicted"/>
<evidence type="ECO:0000313" key="2">
    <source>
        <dbReference type="Proteomes" id="UP000266313"/>
    </source>
</evidence>
<dbReference type="KEGG" id="mmai:sS8_2119"/>
<name>A0A250KSZ2_9GAMM</name>
<keyword evidence="2" id="KW-1185">Reference proteome</keyword>
<dbReference type="AlphaFoldDB" id="A0A250KSZ2"/>
<accession>A0A250KSZ2</accession>
<gene>
    <name evidence="1" type="ORF">sS8_2119</name>
</gene>
<dbReference type="EMBL" id="AP017928">
    <property type="protein sequence ID" value="BBA34071.1"/>
    <property type="molecule type" value="Genomic_DNA"/>
</dbReference>
<reference evidence="1 2" key="1">
    <citation type="submission" date="2016-12" db="EMBL/GenBank/DDBJ databases">
        <title>Genome sequencing of Methylocaldum marinum.</title>
        <authorList>
            <person name="Takeuchi M."/>
            <person name="Kamagata Y."/>
            <person name="Hiraoka S."/>
            <person name="Oshima K."/>
            <person name="Hattori M."/>
            <person name="Iwasaki W."/>
        </authorList>
    </citation>
    <scope>NUCLEOTIDE SEQUENCE [LARGE SCALE GENOMIC DNA]</scope>
    <source>
        <strain evidence="1 2">S8</strain>
    </source>
</reference>
<dbReference type="Proteomes" id="UP000266313">
    <property type="component" value="Chromosome"/>
</dbReference>
<sequence>MFQSIVVVSKGAARVVGRIDEHTFDLASEFLLQGFERQQVVPEDQPVIENVAVRNPVFGMVGLFRIFEQDARL</sequence>
<organism evidence="1 2">
    <name type="scientific">Methylocaldum marinum</name>
    <dbReference type="NCBI Taxonomy" id="1432792"/>
    <lineage>
        <taxon>Bacteria</taxon>
        <taxon>Pseudomonadati</taxon>
        <taxon>Pseudomonadota</taxon>
        <taxon>Gammaproteobacteria</taxon>
        <taxon>Methylococcales</taxon>
        <taxon>Methylococcaceae</taxon>
        <taxon>Methylocaldum</taxon>
    </lineage>
</organism>
<evidence type="ECO:0000313" key="1">
    <source>
        <dbReference type="EMBL" id="BBA34071.1"/>
    </source>
</evidence>
<protein>
    <submittedName>
        <fullName evidence="1">Uncharacterized protein</fullName>
    </submittedName>
</protein>